<organism evidence="2 3">
    <name type="scientific">Vineibacter terrae</name>
    <dbReference type="NCBI Taxonomy" id="2586908"/>
    <lineage>
        <taxon>Bacteria</taxon>
        <taxon>Pseudomonadati</taxon>
        <taxon>Pseudomonadota</taxon>
        <taxon>Alphaproteobacteria</taxon>
        <taxon>Hyphomicrobiales</taxon>
        <taxon>Vineibacter</taxon>
    </lineage>
</organism>
<keyword evidence="3" id="KW-1185">Reference proteome</keyword>
<dbReference type="RefSeq" id="WP_147847773.1">
    <property type="nucleotide sequence ID" value="NZ_VDUZ01000015.1"/>
</dbReference>
<reference evidence="2 3" key="1">
    <citation type="submission" date="2019-06" db="EMBL/GenBank/DDBJ databases">
        <title>New taxonomy in bacterial strain CC-CFT640, isolated from vineyard.</title>
        <authorList>
            <person name="Lin S.-Y."/>
            <person name="Tsai C.-F."/>
            <person name="Young C.-C."/>
        </authorList>
    </citation>
    <scope>NUCLEOTIDE SEQUENCE [LARGE SCALE GENOMIC DNA]</scope>
    <source>
        <strain evidence="2 3">CC-CFT640</strain>
    </source>
</reference>
<gene>
    <name evidence="2" type="ORF">FHP25_15105</name>
</gene>
<evidence type="ECO:0000256" key="1">
    <source>
        <dbReference type="SAM" id="MobiDB-lite"/>
    </source>
</evidence>
<evidence type="ECO:0000313" key="3">
    <source>
        <dbReference type="Proteomes" id="UP000321638"/>
    </source>
</evidence>
<comment type="caution">
    <text evidence="2">The sequence shown here is derived from an EMBL/GenBank/DDBJ whole genome shotgun (WGS) entry which is preliminary data.</text>
</comment>
<dbReference type="Proteomes" id="UP000321638">
    <property type="component" value="Unassembled WGS sequence"/>
</dbReference>
<protein>
    <submittedName>
        <fullName evidence="2">Uncharacterized protein</fullName>
    </submittedName>
</protein>
<feature type="region of interest" description="Disordered" evidence="1">
    <location>
        <begin position="1"/>
        <end position="21"/>
    </location>
</feature>
<name>A0A5C8PMR3_9HYPH</name>
<evidence type="ECO:0000313" key="2">
    <source>
        <dbReference type="EMBL" id="TXL75202.1"/>
    </source>
</evidence>
<dbReference type="AlphaFoldDB" id="A0A5C8PMR3"/>
<dbReference type="Gene3D" id="3.40.50.300">
    <property type="entry name" value="P-loop containing nucleotide triphosphate hydrolases"/>
    <property type="match status" value="1"/>
</dbReference>
<dbReference type="EMBL" id="VDUZ01000015">
    <property type="protein sequence ID" value="TXL75202.1"/>
    <property type="molecule type" value="Genomic_DNA"/>
</dbReference>
<sequence>MKGTVKRLPTKPSASPTRKHAQLNVTARRTPELVMAFVGAAGSGVTPVANAFASELKEQFGYEIHHIKVSTLLRNVADSVGEKSITTGSKADKIENLQNIGNKLRQLKSADYLMKICVQEIAKKRHNAGGYQRAADALVAIPKRWVAFY</sequence>
<accession>A0A5C8PMR3</accession>
<dbReference type="InterPro" id="IPR027417">
    <property type="entry name" value="P-loop_NTPase"/>
</dbReference>
<proteinExistence type="predicted"/>